<evidence type="ECO:0000313" key="2">
    <source>
        <dbReference type="Proteomes" id="UP001497535"/>
    </source>
</evidence>
<evidence type="ECO:0000313" key="1">
    <source>
        <dbReference type="EMBL" id="CAK5066863.1"/>
    </source>
</evidence>
<reference evidence="1" key="1">
    <citation type="submission" date="2023-11" db="EMBL/GenBank/DDBJ databases">
        <authorList>
            <person name="Poullet M."/>
        </authorList>
    </citation>
    <scope>NUCLEOTIDE SEQUENCE</scope>
    <source>
        <strain evidence="1">E1834</strain>
    </source>
</reference>
<organism evidence="1 2">
    <name type="scientific">Meloidogyne enterolobii</name>
    <name type="common">Root-knot nematode worm</name>
    <name type="synonym">Meloidogyne mayaguensis</name>
    <dbReference type="NCBI Taxonomy" id="390850"/>
    <lineage>
        <taxon>Eukaryota</taxon>
        <taxon>Metazoa</taxon>
        <taxon>Ecdysozoa</taxon>
        <taxon>Nematoda</taxon>
        <taxon>Chromadorea</taxon>
        <taxon>Rhabditida</taxon>
        <taxon>Tylenchina</taxon>
        <taxon>Tylenchomorpha</taxon>
        <taxon>Tylenchoidea</taxon>
        <taxon>Meloidogynidae</taxon>
        <taxon>Meloidogyninae</taxon>
        <taxon>Meloidogyne</taxon>
    </lineage>
</organism>
<dbReference type="EMBL" id="CAVMJV010000020">
    <property type="protein sequence ID" value="CAK5066863.1"/>
    <property type="molecule type" value="Genomic_DNA"/>
</dbReference>
<name>A0ACB0YX50_MELEN</name>
<proteinExistence type="predicted"/>
<accession>A0ACB0YX50</accession>
<dbReference type="Proteomes" id="UP001497535">
    <property type="component" value="Unassembled WGS sequence"/>
</dbReference>
<protein>
    <submittedName>
        <fullName evidence="1">Uncharacterized protein</fullName>
    </submittedName>
</protein>
<gene>
    <name evidence="1" type="ORF">MENTE1834_LOCUS17680</name>
</gene>
<keyword evidence="2" id="KW-1185">Reference proteome</keyword>
<sequence length="3231" mass="378737">MLTQYQQEKPGKDQKDSQQPQHEPPTLRLLCSITGGVMPAQWEDITGTTQLTFSGDEISFTTTVSARFWLMDCQTPRDAAKMAQEIYNEAIAIPFMARFAVFGRRSFPTEGQLRMFCMTDDKEEKTLEKQEGFQRIAVSRDVEVLEGKHQWLEFAGNLVPVTKRGDQLSIFFQPFQENRLAFNIKVRQQDDQEAASSGKVAIMKEPLNRADILPPQHPICMLSITLPDYTGPLPSLVLSEQKGGGGGGEDDQFKKQAPLTQRYSDALSTNVAETYPNIPIEFVSKTIGADWARLGRVLGIHPDDIRQIRREVPSGGGQEALHMLKIWVFLKGTSANESDLRQALRQIGRDDICVRMTDSDNHLMGAADSDINLSSAAIGTPVNLRQEFSSKGSLVTPIQQANNIIVPQQSAPIEVSAIAAAITPTAEVAAAPLFAAQPVTLTAPEQQIDVETVVTRTERHVHHSEDINEPVVDEHVTTQIFRDGQQMEQLEERKLGQPLNEQEQAQWEEMTGAQVEGEPENNEAMDYLQRSRKAMVVDGDEQHLMEYDEEGHPVGQTTVKTTTLITTEHLREPPPINIEEVEEEPQKEIESSPIEEESPSPIIVEEEDENKHSTGIQSQHSSEGSSVIIHDDKPQEADDPFKIYEEEIHFQEDNEPLTEVEKSSTFEEKDEEKEGGGGGTDLGISTYDNVHRETSNGFNEEDIQEEEEQQKRGANKIEPAKDASANLEDEKKEKEEEWARREHPEIQQFEQIQESFPIDDTTMITKKRTHIISTSQSRVKGLDEFASAAPSAGAAGYSPQASPAEQQYPIRDEESPLPPESLSISITSQPDSLMTTSSISVKDKIAQFELLKKVEESEDSVDGAKRRFGWHPQPKKTPDKEKSEERKSPRDEQRQPSPVGSDVPGANKSKIPRITSPTRLTPSPTVSPRKHEEKFQEIENNFLLEKFEEKGEANCLRKEYTKIEEYLFYEINEPLIEEEQHFIQKPQVFHSIVTDEPSHVEAFGEIERRKRDVEKTDLDLTHTSKDDGDDHFEDQTEKGESYKNEIYGKEIPEETEKLVKDEEIIEEKDRKEEYLIENEENEEERKLEELKQEKVEEEENFEFVQMPKEDEFVKMKSEKEEEIEEKKEENKEIIVMSEPLQKSEQIQSSVWLDKVPVESFINEKEVLEERKAILWPEEEQEKLKETETLIEEKAWWKPTKTEKEILISEEEKLNEENKPELLENQQKIFVEEKEKLIEDEKDEEETDEQSSTHTVIHRPEVLIEEAVDITPLMDRAFSLQGEEGCQTPTMSAARWKSLDERHSPSSLSSPVHSYPSPSPIIEITPPPIEDEEEWERRQMRDNEEERNIMIKEEEEENEFNENNRNKEENEQKKFMEEEYEKKVVEEEYEQKRLMKEQEKELQRLVEDDYERDKFKEEGDEKDQLIEEEQEDTNKKFVEKEKVEDEQKLIKEEKFIEEKGDVRKESIEENDKHENFNEEDDEKKEYGEDEDFGNEELMTEEYEKKPLTDENEDSRLKTFIEKDDVNEEYIEEEEQKIFIEEEDRKEVADEEVEDEKMRLVEEERKELSEEKQEHMKNESIHEEEEKNKFIEEKDKEKFTDEKEKKEYTTEEDVEERYTEEQKEDRKIFLEEEKKYIEEKDNEKKLVEEKEVEKEYIQEQEDKTLMEIKKEYIEEEHAGRKLNEEEEERKEHIEKQDERNILLEEENEYVIDLAEEKKFTEEVEKIRDFTEEEDEKKLLEEEKKDLSEERYEKDVIEKELEDDLKEYLKEEIKIQEDERIKFMQEEQEKNEFMKERDEERISLEKEKEYIEENNDDIKFKEQEEEMKDYTEKHKEKEETFLDEEKEYIEEEDEGRKLMKKDAEKDQHILEEYEDERKASLGEEKEYLKMDEEEKVMEGEPGKNEDIVEQEDRRQTSLDEEKEYLKKEEEKFTEGELENIEHIEEQKEDQKIFLEDEKEYIEDVERKKLPEEEEEKKEYIETQKEEDLTDEDRKEYIRVEEDEKKEPTGEKVDDDQKSYIEEGNAGRMPTEKEEERKEYMEKQEEEIKKFSDEGEKEYIEEREELTDEKIDDDQKKYIGEEDTGRKFMEEEEERKEYIEKEEEKNFLGEGRKEYIKEREELIDEKVDVQKEYNEEEGEKECVEEEGPQKKLTDNVDEKREFIVEEHENESRKFVEEEKLDDEYKKYMSEKHDMSNLTEEKVDDGREKFIEVDEQSKLLEEKEDEVQRSMGEEDDHRRFMKVHEEKKEYIGEDEERQLMDEERDQEERHQEERGLKEFVDEEKREEERKEFTEKGEEMTKLTEEFDEQKKFPQDVAEQMNFTDKRNEELMKEKEEEFHGLEDDTQKNLNEEGGESKVFIEEGIDEKKVDKFIKGDDRKLITEEQEDEKKFMEEKDTKEELILVKDEPKEFVDEDEKDKFMDEDEQNKFIKEDYAQNKLIKEQEDEPKRLSVDKEEKNEFMEEDERKEIMKTDELEKEHLFEKEVAKQAGELVDNAIKRALEDSMILQRDTYLEEAKKVPGHREEEEMKKFTEEVDEQIKFTDERNEELVKEQDELQRLEEEDKQKNFIEEGTKLADKKLEDEDIKDEQILVNISESRKSSESEEEDEEISLLTTEEKEENEGEANNSPELVYGDGDEELSGENSQQSPSELYKAGEGEEGRRDHHHSLLPSSSLLLPSGIPRRPKSPLPPPIAATPPQTGKVENIEKDEEKREEVEEEVEIEEIKREEEEEESMLLSDVKMPVDNLLVFSTHKDGDEDEVNYFGPTISEERDTLGPDLMIVQSKSLEEVKSHGKDIIDDPWLSSFIKEQKEREDWGQKKEVQIEETEEGEEPLEEPQHQIGGSLDTSPSEKRRRRSSAASVHGSTNGSLSEFERIEQEIIEGGGSAKNLNSSPQHSPEAGEGKRRKSAGKQQHQSPTREGGVSAVHRGSADSLNEFEQLEREIHEAVASEDIMMLSDIREDEEGEEVEGYELSGEEIEEEEEEENDRRDYLGKELKKENNNNEVMMISSGYDSSGQTQQIELIAQQQSPESEKILQISSIEKSTENLKETPPPPKQTPDEKEEKQEEEEDKLITNISPKPKIISEQQKPEFKGKTENLFKQQKEIIKKQNIPSTSEKKEDFVFGGGGGGEIIVPSGGSLDKEEEEEDDDNSEKTIFETVSVNSADGSEEKIVRTAITRVRDPIYSRVRFAGTEDEQQIKAILESGRTDEFELRDPEGNITRLRTVVERGSTSSST</sequence>
<comment type="caution">
    <text evidence="1">The sequence shown here is derived from an EMBL/GenBank/DDBJ whole genome shotgun (WGS) entry which is preliminary data.</text>
</comment>